<protein>
    <submittedName>
        <fullName evidence="9">Glycerol-3-phosphate dehydrogenase/oxidase</fullName>
    </submittedName>
</protein>
<dbReference type="PANTHER" id="PTHR11985:SF35">
    <property type="entry name" value="ANAEROBIC GLYCEROL-3-PHOSPHATE DEHYDROGENASE SUBUNIT A"/>
    <property type="match status" value="1"/>
</dbReference>
<dbReference type="EMBL" id="CP043550">
    <property type="protein sequence ID" value="QEO57667.1"/>
    <property type="molecule type" value="Genomic_DNA"/>
</dbReference>
<reference evidence="9 10" key="1">
    <citation type="submission" date="2019-09" db="EMBL/GenBank/DDBJ databases">
        <title>Complete genome sequence of Francisella marina E103-15.</title>
        <authorList>
            <person name="Tekedar H.C."/>
            <person name="Griffin M.J."/>
            <person name="Waldbieser G.C."/>
            <person name="Soto E."/>
        </authorList>
    </citation>
    <scope>NUCLEOTIDE SEQUENCE [LARGE SCALE GENOMIC DNA]</scope>
    <source>
        <strain evidence="9 10">E103-15</strain>
    </source>
</reference>
<accession>A0ABX5ZH28</accession>
<feature type="domain" description="Alpha-glycerophosphate oxidase C-terminal" evidence="8">
    <location>
        <begin position="402"/>
        <end position="487"/>
    </location>
</feature>
<feature type="domain" description="FAD dependent oxidoreductase" evidence="7">
    <location>
        <begin position="6"/>
        <end position="331"/>
    </location>
</feature>
<evidence type="ECO:0000313" key="9">
    <source>
        <dbReference type="EMBL" id="QEO57667.1"/>
    </source>
</evidence>
<dbReference type="Gene3D" id="3.30.9.10">
    <property type="entry name" value="D-Amino Acid Oxidase, subunit A, domain 2"/>
    <property type="match status" value="1"/>
</dbReference>
<evidence type="ECO:0000259" key="8">
    <source>
        <dbReference type="Pfam" id="PF16901"/>
    </source>
</evidence>
<dbReference type="InterPro" id="IPR036188">
    <property type="entry name" value="FAD/NAD-bd_sf"/>
</dbReference>
<name>A0ABX5ZH28_9GAMM</name>
<evidence type="ECO:0000256" key="3">
    <source>
        <dbReference type="ARBA" id="ARBA00022630"/>
    </source>
</evidence>
<dbReference type="InterPro" id="IPR000447">
    <property type="entry name" value="G3P_DH_FAD-dep"/>
</dbReference>
<dbReference type="InterPro" id="IPR006076">
    <property type="entry name" value="FAD-dep_OxRdtase"/>
</dbReference>
<keyword evidence="5" id="KW-0274">FAD</keyword>
<evidence type="ECO:0000256" key="1">
    <source>
        <dbReference type="ARBA" id="ARBA00001974"/>
    </source>
</evidence>
<evidence type="ECO:0000256" key="5">
    <source>
        <dbReference type="ARBA" id="ARBA00022827"/>
    </source>
</evidence>
<dbReference type="InterPro" id="IPR038299">
    <property type="entry name" value="DAO_C_sf"/>
</dbReference>
<dbReference type="RefSeq" id="WP_149368830.1">
    <property type="nucleotide sequence ID" value="NZ_CP043550.1"/>
</dbReference>
<keyword evidence="6" id="KW-0560">Oxidoreductase</keyword>
<evidence type="ECO:0000313" key="10">
    <source>
        <dbReference type="Proteomes" id="UP000322509"/>
    </source>
</evidence>
<evidence type="ECO:0000256" key="6">
    <source>
        <dbReference type="ARBA" id="ARBA00023002"/>
    </source>
</evidence>
<dbReference type="PRINTS" id="PR01001">
    <property type="entry name" value="FADG3PDH"/>
</dbReference>
<sequence length="510" mass="57608">MKNEYDIIVIGGGATGFGCAVEAVSRGYKTLLLEAYDFGKGTSSKSTKLIHGGLRYLENFDFALVKEGLEERFSFLHNAPHLTHKQSYLIPTRSYFETIKYTIGVKLYEFLSGKYKIGKSYNLNKQQTLAELPNIDDSKLLKSLVYYDGQFDDTRLLISLMKTFEAKGGTALNYHKVEKVFSSTNSKLDTVKVVGTLSGEQKEFTAKHMVNATGTFTDKTIDIANQQDSHKYVSVAQGTHIVFDREKFPTEHAILIPETEDGRVLFILPWHNHLIVGTTDIKKEAPSIEPRAEKSEIDFILETFNQYAKTKATVADIKSVYCGQRPLVSPKNAKNTAKISRKHEVVESKDGLITVVGGKWTIFRRMGQDVIDFIETKKIAQKTSKTSNELLVDAIEPKDAYPLKVYGKNAEDIKAIQTELDNFELLHDDLPYYQAEVVYHVRAEKAQTVEDVLARRTRAAFLDIKASIDAAPVVAKLMAKELDKDEAWQNQQIDSFMEFSKNFNVDELYN</sequence>
<dbReference type="InterPro" id="IPR031656">
    <property type="entry name" value="DAO_C"/>
</dbReference>
<keyword evidence="10" id="KW-1185">Reference proteome</keyword>
<dbReference type="SUPFAM" id="SSF51905">
    <property type="entry name" value="FAD/NAD(P)-binding domain"/>
    <property type="match status" value="1"/>
</dbReference>
<evidence type="ECO:0000259" key="7">
    <source>
        <dbReference type="Pfam" id="PF01266"/>
    </source>
</evidence>
<keyword evidence="4" id="KW-0319">Glycerol metabolism</keyword>
<comment type="similarity">
    <text evidence="2">Belongs to the FAD-dependent glycerol-3-phosphate dehydrogenase family.</text>
</comment>
<dbReference type="Gene3D" id="1.10.8.870">
    <property type="entry name" value="Alpha-glycerophosphate oxidase, cap domain"/>
    <property type="match status" value="1"/>
</dbReference>
<dbReference type="Gene3D" id="3.50.50.60">
    <property type="entry name" value="FAD/NAD(P)-binding domain"/>
    <property type="match status" value="1"/>
</dbReference>
<evidence type="ECO:0000256" key="4">
    <source>
        <dbReference type="ARBA" id="ARBA00022798"/>
    </source>
</evidence>
<proteinExistence type="inferred from homology"/>
<keyword evidence="3" id="KW-0285">Flavoprotein</keyword>
<gene>
    <name evidence="9" type="ORF">F0R74_07300</name>
</gene>
<dbReference type="PROSITE" id="PS51257">
    <property type="entry name" value="PROKAR_LIPOPROTEIN"/>
    <property type="match status" value="1"/>
</dbReference>
<dbReference type="Pfam" id="PF16901">
    <property type="entry name" value="DAO_C"/>
    <property type="match status" value="1"/>
</dbReference>
<dbReference type="Proteomes" id="UP000322509">
    <property type="component" value="Chromosome"/>
</dbReference>
<organism evidence="9 10">
    <name type="scientific">Francisella marina</name>
    <dbReference type="NCBI Taxonomy" id="2249302"/>
    <lineage>
        <taxon>Bacteria</taxon>
        <taxon>Pseudomonadati</taxon>
        <taxon>Pseudomonadota</taxon>
        <taxon>Gammaproteobacteria</taxon>
        <taxon>Thiotrichales</taxon>
        <taxon>Francisellaceae</taxon>
        <taxon>Francisella</taxon>
    </lineage>
</organism>
<dbReference type="Pfam" id="PF01266">
    <property type="entry name" value="DAO"/>
    <property type="match status" value="1"/>
</dbReference>
<evidence type="ECO:0000256" key="2">
    <source>
        <dbReference type="ARBA" id="ARBA00007330"/>
    </source>
</evidence>
<dbReference type="PANTHER" id="PTHR11985">
    <property type="entry name" value="GLYCEROL-3-PHOSPHATE DEHYDROGENASE"/>
    <property type="match status" value="1"/>
</dbReference>
<comment type="cofactor">
    <cofactor evidence="1">
        <name>FAD</name>
        <dbReference type="ChEBI" id="CHEBI:57692"/>
    </cofactor>
</comment>